<gene>
    <name evidence="4" type="ORF">UA74_26080</name>
</gene>
<dbReference type="Pfam" id="PF00583">
    <property type="entry name" value="Acetyltransf_1"/>
    <property type="match status" value="1"/>
</dbReference>
<dbReference type="InterPro" id="IPR000182">
    <property type="entry name" value="GNAT_dom"/>
</dbReference>
<keyword evidence="1" id="KW-0808">Transferase</keyword>
<accession>A0AAC9LGF6</accession>
<dbReference type="SUPFAM" id="SSF55729">
    <property type="entry name" value="Acyl-CoA N-acyltransferases (Nat)"/>
    <property type="match status" value="1"/>
</dbReference>
<dbReference type="PROSITE" id="PS51186">
    <property type="entry name" value="GNAT"/>
    <property type="match status" value="1"/>
</dbReference>
<evidence type="ECO:0000256" key="1">
    <source>
        <dbReference type="ARBA" id="ARBA00022679"/>
    </source>
</evidence>
<dbReference type="Gene3D" id="3.40.630.30">
    <property type="match status" value="1"/>
</dbReference>
<evidence type="ECO:0000256" key="2">
    <source>
        <dbReference type="ARBA" id="ARBA00023315"/>
    </source>
</evidence>
<dbReference type="InterPro" id="IPR050832">
    <property type="entry name" value="Bact_Acetyltransf"/>
</dbReference>
<dbReference type="PANTHER" id="PTHR43877">
    <property type="entry name" value="AMINOALKYLPHOSPHONATE N-ACETYLTRANSFERASE-RELATED-RELATED"/>
    <property type="match status" value="1"/>
</dbReference>
<feature type="domain" description="N-acetyltransferase" evidence="3">
    <location>
        <begin position="8"/>
        <end position="168"/>
    </location>
</feature>
<keyword evidence="5" id="KW-1185">Reference proteome</keyword>
<organism evidence="4 5">
    <name type="scientific">Actinoalloteichus fjordicus</name>
    <dbReference type="NCBI Taxonomy" id="1612552"/>
    <lineage>
        <taxon>Bacteria</taxon>
        <taxon>Bacillati</taxon>
        <taxon>Actinomycetota</taxon>
        <taxon>Actinomycetes</taxon>
        <taxon>Pseudonocardiales</taxon>
        <taxon>Pseudonocardiaceae</taxon>
        <taxon>Actinoalloteichus</taxon>
    </lineage>
</organism>
<dbReference type="KEGG" id="acad:UA74_26080"/>
<evidence type="ECO:0000259" key="3">
    <source>
        <dbReference type="PROSITE" id="PS51186"/>
    </source>
</evidence>
<dbReference type="PANTHER" id="PTHR43877:SF2">
    <property type="entry name" value="AMINOALKYLPHOSPHONATE N-ACETYLTRANSFERASE-RELATED"/>
    <property type="match status" value="1"/>
</dbReference>
<name>A0AAC9LGF6_9PSEU</name>
<dbReference type="Proteomes" id="UP000185511">
    <property type="component" value="Chromosome"/>
</dbReference>
<evidence type="ECO:0000313" key="4">
    <source>
        <dbReference type="EMBL" id="APU17221.1"/>
    </source>
</evidence>
<sequence length="171" mass="18448">MLRTGLDLVLRRAVADEYAAIGELTVAAYRADGFLVGDEDYAATLLDVATRDREAEVFVAVDDLGTVLGAVTVCPAGSTYAELARDGELEVRMLAVAPAARGRGVGHRLMAEVRSLARQRGMTRVVLCSQERMQAAHRLYQRSGFTRLPARDFSEAGISLLSFSLELASGE</sequence>
<reference evidence="5" key="1">
    <citation type="submission" date="2016-06" db="EMBL/GenBank/DDBJ databases">
        <title>Complete genome sequence of Actinoalloteichus fjordicus DSM 46855 (=ADI127-17), type strain of the new species Actinoalloteichus fjordicus.</title>
        <authorList>
            <person name="Ruckert C."/>
            <person name="Nouioui I."/>
            <person name="Willmese J."/>
            <person name="van Wezel G."/>
            <person name="Klenk H.-P."/>
            <person name="Kalinowski J."/>
            <person name="Zotchev S.B."/>
        </authorList>
    </citation>
    <scope>NUCLEOTIDE SEQUENCE [LARGE SCALE GENOMIC DNA]</scope>
    <source>
        <strain evidence="5">ADI127-7</strain>
    </source>
</reference>
<protein>
    <submittedName>
        <fullName evidence="4">Acetyltransferase (GNAT) family protein</fullName>
    </submittedName>
</protein>
<dbReference type="GO" id="GO:0016747">
    <property type="term" value="F:acyltransferase activity, transferring groups other than amino-acyl groups"/>
    <property type="evidence" value="ECO:0007669"/>
    <property type="project" value="InterPro"/>
</dbReference>
<dbReference type="InterPro" id="IPR016181">
    <property type="entry name" value="Acyl_CoA_acyltransferase"/>
</dbReference>
<dbReference type="AlphaFoldDB" id="A0AAC9LGF6"/>
<proteinExistence type="predicted"/>
<dbReference type="EMBL" id="CP016076">
    <property type="protein sequence ID" value="APU17221.1"/>
    <property type="molecule type" value="Genomic_DNA"/>
</dbReference>
<dbReference type="CDD" id="cd04301">
    <property type="entry name" value="NAT_SF"/>
    <property type="match status" value="1"/>
</dbReference>
<evidence type="ECO:0000313" key="5">
    <source>
        <dbReference type="Proteomes" id="UP000185511"/>
    </source>
</evidence>
<keyword evidence="2" id="KW-0012">Acyltransferase</keyword>